<dbReference type="EMBL" id="BDQV01000391">
    <property type="protein sequence ID" value="GAY64092.1"/>
    <property type="molecule type" value="Genomic_DNA"/>
</dbReference>
<dbReference type="Gene3D" id="1.25.40.10">
    <property type="entry name" value="Tetratricopeptide repeat domain"/>
    <property type="match status" value="2"/>
</dbReference>
<evidence type="ECO:0000256" key="1">
    <source>
        <dbReference type="ARBA" id="ARBA00007626"/>
    </source>
</evidence>
<dbReference type="NCBIfam" id="TIGR00756">
    <property type="entry name" value="PPR"/>
    <property type="match status" value="3"/>
</dbReference>
<protein>
    <recommendedName>
        <fullName evidence="6">Pentacotripeptide-repeat region of PRORP domain-containing protein</fullName>
    </recommendedName>
</protein>
<dbReference type="PANTHER" id="PTHR46128">
    <property type="entry name" value="MITOCHONDRIAL GROUP I INTRON SPLICING FACTOR CCM1"/>
    <property type="match status" value="1"/>
</dbReference>
<dbReference type="Pfam" id="PF13041">
    <property type="entry name" value="PPR_2"/>
    <property type="match status" value="1"/>
</dbReference>
<dbReference type="Proteomes" id="UP000236630">
    <property type="component" value="Unassembled WGS sequence"/>
</dbReference>
<evidence type="ECO:0008006" key="6">
    <source>
        <dbReference type="Google" id="ProtNLM"/>
    </source>
</evidence>
<feature type="repeat" description="PPR" evidence="3">
    <location>
        <begin position="68"/>
        <end position="102"/>
    </location>
</feature>
<organism evidence="4 5">
    <name type="scientific">Citrus unshiu</name>
    <name type="common">Satsuma mandarin</name>
    <name type="synonym">Citrus nobilis var. unshiu</name>
    <dbReference type="NCBI Taxonomy" id="55188"/>
    <lineage>
        <taxon>Eukaryota</taxon>
        <taxon>Viridiplantae</taxon>
        <taxon>Streptophyta</taxon>
        <taxon>Embryophyta</taxon>
        <taxon>Tracheophyta</taxon>
        <taxon>Spermatophyta</taxon>
        <taxon>Magnoliopsida</taxon>
        <taxon>eudicotyledons</taxon>
        <taxon>Gunneridae</taxon>
        <taxon>Pentapetalae</taxon>
        <taxon>rosids</taxon>
        <taxon>malvids</taxon>
        <taxon>Sapindales</taxon>
        <taxon>Rutaceae</taxon>
        <taxon>Aurantioideae</taxon>
        <taxon>Citrus</taxon>
    </lineage>
</organism>
<comment type="similarity">
    <text evidence="1">Belongs to the PPR family. P subfamily.</text>
</comment>
<dbReference type="InterPro" id="IPR050872">
    <property type="entry name" value="PPR_P_subfamily"/>
</dbReference>
<sequence>MILSFHSSRDSIQLVSHGFAVLGESSGPCFTPDAVTFNSLIKGLCVESRIMEAAALFTKLKAFGCEPNVITYTTLINGLCRTGHTIVALNLFEEMANGNGEIGVKGFVDKAKELFLKMKDENINPNAVTYTSLICGFCYANDWNEAKHLFIEMMDQGVNKRHCCRLFTVTLMDEPLQNGKVTEQVGCKN</sequence>
<proteinExistence type="inferred from homology"/>
<dbReference type="InterPro" id="IPR011990">
    <property type="entry name" value="TPR-like_helical_dom_sf"/>
</dbReference>
<evidence type="ECO:0000256" key="2">
    <source>
        <dbReference type="ARBA" id="ARBA00022737"/>
    </source>
</evidence>
<reference evidence="4 5" key="1">
    <citation type="journal article" date="2017" name="Front. Genet.">
        <title>Draft sequencing of the heterozygous diploid genome of Satsuma (Citrus unshiu Marc.) using a hybrid assembly approach.</title>
        <authorList>
            <person name="Shimizu T."/>
            <person name="Tanizawa Y."/>
            <person name="Mochizuki T."/>
            <person name="Nagasaki H."/>
            <person name="Yoshioka T."/>
            <person name="Toyoda A."/>
            <person name="Fujiyama A."/>
            <person name="Kaminuma E."/>
            <person name="Nakamura Y."/>
        </authorList>
    </citation>
    <scope>NUCLEOTIDE SEQUENCE [LARGE SCALE GENOMIC DNA]</scope>
    <source>
        <strain evidence="5">cv. Miyagawa wase</strain>
    </source>
</reference>
<dbReference type="PANTHER" id="PTHR46128:SF211">
    <property type="entry name" value="PENTACOTRIPEPTIDE-REPEAT REGION OF PRORP DOMAIN-CONTAINING PROTEIN"/>
    <property type="match status" value="1"/>
</dbReference>
<dbReference type="AlphaFoldDB" id="A0A2H5QHK4"/>
<keyword evidence="2" id="KW-0677">Repeat</keyword>
<gene>
    <name evidence="4" type="ORF">CUMW_230900</name>
</gene>
<feature type="repeat" description="PPR" evidence="3">
    <location>
        <begin position="33"/>
        <end position="67"/>
    </location>
</feature>
<dbReference type="PROSITE" id="PS51375">
    <property type="entry name" value="PPR"/>
    <property type="match status" value="3"/>
</dbReference>
<dbReference type="InterPro" id="IPR002885">
    <property type="entry name" value="PPR_rpt"/>
</dbReference>
<accession>A0A2H5QHK4</accession>
<keyword evidence="5" id="KW-1185">Reference proteome</keyword>
<evidence type="ECO:0000313" key="5">
    <source>
        <dbReference type="Proteomes" id="UP000236630"/>
    </source>
</evidence>
<name>A0A2H5QHK4_CITUN</name>
<dbReference type="Pfam" id="PF12854">
    <property type="entry name" value="PPR_1"/>
    <property type="match status" value="1"/>
</dbReference>
<evidence type="ECO:0000313" key="4">
    <source>
        <dbReference type="EMBL" id="GAY64092.1"/>
    </source>
</evidence>
<comment type="caution">
    <text evidence="4">The sequence shown here is derived from an EMBL/GenBank/DDBJ whole genome shotgun (WGS) entry which is preliminary data.</text>
</comment>
<feature type="repeat" description="PPR" evidence="3">
    <location>
        <begin position="126"/>
        <end position="160"/>
    </location>
</feature>
<evidence type="ECO:0000256" key="3">
    <source>
        <dbReference type="PROSITE-ProRule" id="PRU00708"/>
    </source>
</evidence>